<evidence type="ECO:0000313" key="5">
    <source>
        <dbReference type="Proteomes" id="UP000218615"/>
    </source>
</evidence>
<dbReference type="CDD" id="cd06225">
    <property type="entry name" value="HAMP"/>
    <property type="match status" value="1"/>
</dbReference>
<dbReference type="PANTHER" id="PTHR32089:SF112">
    <property type="entry name" value="LYSOZYME-LIKE PROTEIN-RELATED"/>
    <property type="match status" value="1"/>
</dbReference>
<reference evidence="5" key="1">
    <citation type="submission" date="2017-06" db="EMBL/GenBank/DDBJ databases">
        <authorList>
            <person name="Cremers G."/>
        </authorList>
    </citation>
    <scope>NUCLEOTIDE SEQUENCE [LARGE SCALE GENOMIC DNA]</scope>
</reference>
<evidence type="ECO:0000256" key="1">
    <source>
        <dbReference type="ARBA" id="ARBA00029447"/>
    </source>
</evidence>
<proteinExistence type="inferred from homology"/>
<keyword evidence="2" id="KW-1133">Transmembrane helix</keyword>
<comment type="similarity">
    <text evidence="1">Belongs to the methyl-accepting chemotaxis (MCP) protein family.</text>
</comment>
<dbReference type="Gene3D" id="6.10.340.10">
    <property type="match status" value="1"/>
</dbReference>
<dbReference type="SMART" id="SM00304">
    <property type="entry name" value="HAMP"/>
    <property type="match status" value="1"/>
</dbReference>
<feature type="transmembrane region" description="Helical" evidence="2">
    <location>
        <begin position="186"/>
        <end position="206"/>
    </location>
</feature>
<organism evidence="4 5">
    <name type="scientific">Candidatus Methanoperedens nitratireducens</name>
    <dbReference type="NCBI Taxonomy" id="1392998"/>
    <lineage>
        <taxon>Archaea</taxon>
        <taxon>Methanobacteriati</taxon>
        <taxon>Methanobacteriota</taxon>
        <taxon>Stenosarchaea group</taxon>
        <taxon>Methanomicrobia</taxon>
        <taxon>Methanosarcinales</taxon>
        <taxon>ANME-2 cluster</taxon>
        <taxon>Candidatus Methanoperedentaceae</taxon>
        <taxon>Candidatus Methanoperedens</taxon>
    </lineage>
</organism>
<dbReference type="GO" id="GO:0016020">
    <property type="term" value="C:membrane"/>
    <property type="evidence" value="ECO:0007669"/>
    <property type="project" value="InterPro"/>
</dbReference>
<accession>A0A284VQP7</accession>
<evidence type="ECO:0000313" key="4">
    <source>
        <dbReference type="EMBL" id="SNQ61605.1"/>
    </source>
</evidence>
<dbReference type="PANTHER" id="PTHR32089">
    <property type="entry name" value="METHYL-ACCEPTING CHEMOTAXIS PROTEIN MCPB"/>
    <property type="match status" value="1"/>
</dbReference>
<dbReference type="PROSITE" id="PS50885">
    <property type="entry name" value="HAMP"/>
    <property type="match status" value="1"/>
</dbReference>
<evidence type="ECO:0000259" key="3">
    <source>
        <dbReference type="PROSITE" id="PS50885"/>
    </source>
</evidence>
<name>A0A284VQP7_9EURY</name>
<evidence type="ECO:0000256" key="2">
    <source>
        <dbReference type="SAM" id="Phobius"/>
    </source>
</evidence>
<dbReference type="AlphaFoldDB" id="A0A284VQP7"/>
<dbReference type="RefSeq" id="WP_096206271.1">
    <property type="nucleotide sequence ID" value="NZ_FZMP01000187.1"/>
</dbReference>
<dbReference type="GO" id="GO:0007165">
    <property type="term" value="P:signal transduction"/>
    <property type="evidence" value="ECO:0007669"/>
    <property type="project" value="InterPro"/>
</dbReference>
<keyword evidence="5" id="KW-1185">Reference proteome</keyword>
<gene>
    <name evidence="4" type="ORF">MNV_410012</name>
</gene>
<dbReference type="Proteomes" id="UP000218615">
    <property type="component" value="Unassembled WGS sequence"/>
</dbReference>
<feature type="domain" description="HAMP" evidence="3">
    <location>
        <begin position="207"/>
        <end position="259"/>
    </location>
</feature>
<dbReference type="Pfam" id="PF00672">
    <property type="entry name" value="HAMP"/>
    <property type="match status" value="1"/>
</dbReference>
<dbReference type="OrthoDB" id="147431at2157"/>
<keyword evidence="2" id="KW-0812">Transmembrane</keyword>
<keyword evidence="2" id="KW-0472">Membrane</keyword>
<sequence>MKIMYKLLSGFIFLVLLFSIAGVVIITNLNVIETVDARVGYDFSINQYSTNYERGAAKMQVGTYLYSQGSQAMGKQMINEGKEAMGQNRDYLKNTLSDDAALKELGEIERIQDMAMAASDEVIKIVNSPDPDPAKQQKLLKQELHFLEARVDALNLKLGTFVDKTQEETSSSLKIAQDSARQTVNVTLYSIVISLLIAVIVSFVAAKKITDPVKNLTTVADKVSKGDITEKVQVSSSDEIGDLANSFKRMINAFKVMEAMSKEDSAPKG</sequence>
<protein>
    <submittedName>
        <fullName evidence="4">Putative sensor with HAMP domain protein</fullName>
    </submittedName>
</protein>
<dbReference type="EMBL" id="FZMP01000187">
    <property type="protein sequence ID" value="SNQ61605.1"/>
    <property type="molecule type" value="Genomic_DNA"/>
</dbReference>
<dbReference type="InterPro" id="IPR003660">
    <property type="entry name" value="HAMP_dom"/>
</dbReference>
<dbReference type="SUPFAM" id="SSF158472">
    <property type="entry name" value="HAMP domain-like"/>
    <property type="match status" value="1"/>
</dbReference>